<sequence length="334" mass="39368">MHRKYLRTLWDMTAFHKEYNKEWLSVINKLKKKGYQGLEIAVQFSSESQLDAFKVIKDKKELSYVAQIHTCGYPIISSDVNAHLDSLKKGIETALKINPDAINIHSGRDCWTQDQTLEFFNKAQEIQQHVNVPIQHETHRQRALFNPYITKIYHIGFWLVKGSMINNTIKSSLMHLIQQKEIQDKSMQEQVLLIKYKQYIQNLKQSPQNGMINNGKIQHKLKKRKGHTNSITLANLVLSLILFSTQKLKNSQIIQQKITILCFSTFSIITNEQKQIYSKIFLCKKNKQIEQNSLKQFQITIKFMKNLYILIYSFNDRFLFKLKQKTFVKYFSII</sequence>
<organism evidence="1 2">
    <name type="scientific">Tetrahymena thermophila (strain SB210)</name>
    <dbReference type="NCBI Taxonomy" id="312017"/>
    <lineage>
        <taxon>Eukaryota</taxon>
        <taxon>Sar</taxon>
        <taxon>Alveolata</taxon>
        <taxon>Ciliophora</taxon>
        <taxon>Intramacronucleata</taxon>
        <taxon>Oligohymenophorea</taxon>
        <taxon>Hymenostomatida</taxon>
        <taxon>Tetrahymenina</taxon>
        <taxon>Tetrahymenidae</taxon>
        <taxon>Tetrahymena</taxon>
    </lineage>
</organism>
<dbReference type="AlphaFoldDB" id="I7M1C3"/>
<evidence type="ECO:0008006" key="3">
    <source>
        <dbReference type="Google" id="ProtNLM"/>
    </source>
</evidence>
<reference evidence="2" key="1">
    <citation type="journal article" date="2006" name="PLoS Biol.">
        <title>Macronuclear genome sequence of the ciliate Tetrahymena thermophila, a model eukaryote.</title>
        <authorList>
            <person name="Eisen J.A."/>
            <person name="Coyne R.S."/>
            <person name="Wu M."/>
            <person name="Wu D."/>
            <person name="Thiagarajan M."/>
            <person name="Wortman J.R."/>
            <person name="Badger J.H."/>
            <person name="Ren Q."/>
            <person name="Amedeo P."/>
            <person name="Jones K.M."/>
            <person name="Tallon L.J."/>
            <person name="Delcher A.L."/>
            <person name="Salzberg S.L."/>
            <person name="Silva J.C."/>
            <person name="Haas B.J."/>
            <person name="Majoros W.H."/>
            <person name="Farzad M."/>
            <person name="Carlton J.M."/>
            <person name="Smith R.K. Jr."/>
            <person name="Garg J."/>
            <person name="Pearlman R.E."/>
            <person name="Karrer K.M."/>
            <person name="Sun L."/>
            <person name="Manning G."/>
            <person name="Elde N.C."/>
            <person name="Turkewitz A.P."/>
            <person name="Asai D.J."/>
            <person name="Wilkes D.E."/>
            <person name="Wang Y."/>
            <person name="Cai H."/>
            <person name="Collins K."/>
            <person name="Stewart B.A."/>
            <person name="Lee S.R."/>
            <person name="Wilamowska K."/>
            <person name="Weinberg Z."/>
            <person name="Ruzzo W.L."/>
            <person name="Wloga D."/>
            <person name="Gaertig J."/>
            <person name="Frankel J."/>
            <person name="Tsao C.-C."/>
            <person name="Gorovsky M.A."/>
            <person name="Keeling P.J."/>
            <person name="Waller R.F."/>
            <person name="Patron N.J."/>
            <person name="Cherry J.M."/>
            <person name="Stover N.A."/>
            <person name="Krieger C.J."/>
            <person name="del Toro C."/>
            <person name="Ryder H.F."/>
            <person name="Williamson S.C."/>
            <person name="Barbeau R.A."/>
            <person name="Hamilton E.P."/>
            <person name="Orias E."/>
        </authorList>
    </citation>
    <scope>NUCLEOTIDE SEQUENCE [LARGE SCALE GENOMIC DNA]</scope>
    <source>
        <strain evidence="2">SB210</strain>
    </source>
</reference>
<keyword evidence="2" id="KW-1185">Reference proteome</keyword>
<dbReference type="RefSeq" id="XP_001016297.3">
    <property type="nucleotide sequence ID" value="XM_001016297.3"/>
</dbReference>
<accession>I7M1C3</accession>
<dbReference type="InterPro" id="IPR036237">
    <property type="entry name" value="Xyl_isomerase-like_sf"/>
</dbReference>
<dbReference type="KEGG" id="tet:TTHERM_00127170"/>
<gene>
    <name evidence="1" type="ORF">TTHERM_00127170</name>
</gene>
<dbReference type="GeneID" id="7838801"/>
<evidence type="ECO:0000313" key="1">
    <source>
        <dbReference type="EMBL" id="EAR96052.3"/>
    </source>
</evidence>
<dbReference type="Gene3D" id="3.20.20.150">
    <property type="entry name" value="Divalent-metal-dependent TIM barrel enzymes"/>
    <property type="match status" value="1"/>
</dbReference>
<dbReference type="OrthoDB" id="9971575at2759"/>
<protein>
    <recommendedName>
        <fullName evidence="3">Xylose isomerase-like TIM barrel domain-containing protein</fullName>
    </recommendedName>
</protein>
<dbReference type="eggNOG" id="ENOG502S0KF">
    <property type="taxonomic scope" value="Eukaryota"/>
</dbReference>
<dbReference type="InParanoid" id="I7M1C3"/>
<proteinExistence type="predicted"/>
<dbReference type="EMBL" id="GG662699">
    <property type="protein sequence ID" value="EAR96052.3"/>
    <property type="molecule type" value="Genomic_DNA"/>
</dbReference>
<name>I7M1C3_TETTS</name>
<dbReference type="Proteomes" id="UP000009168">
    <property type="component" value="Unassembled WGS sequence"/>
</dbReference>
<dbReference type="SUPFAM" id="SSF51658">
    <property type="entry name" value="Xylose isomerase-like"/>
    <property type="match status" value="1"/>
</dbReference>
<evidence type="ECO:0000313" key="2">
    <source>
        <dbReference type="Proteomes" id="UP000009168"/>
    </source>
</evidence>